<evidence type="ECO:0000256" key="6">
    <source>
        <dbReference type="ARBA" id="ARBA00023136"/>
    </source>
</evidence>
<proteinExistence type="inferred from homology"/>
<dbReference type="InterPro" id="IPR035277">
    <property type="entry name" value="MalF_N"/>
</dbReference>
<evidence type="ECO:0000256" key="2">
    <source>
        <dbReference type="ARBA" id="ARBA00022448"/>
    </source>
</evidence>
<dbReference type="EMBL" id="JZEX01000022">
    <property type="protein sequence ID" value="KKB13566.1"/>
    <property type="molecule type" value="Genomic_DNA"/>
</dbReference>
<keyword evidence="3" id="KW-1003">Cell membrane</keyword>
<feature type="domain" description="ABC transmembrane type-1" evidence="9">
    <location>
        <begin position="87"/>
        <end position="298"/>
    </location>
</feature>
<evidence type="ECO:0000313" key="10">
    <source>
        <dbReference type="EMBL" id="KKB13566.1"/>
    </source>
</evidence>
<comment type="subcellular location">
    <subcellularLocation>
        <location evidence="1 7">Cell membrane</location>
        <topology evidence="1 7">Multi-pass membrane protein</topology>
    </subcellularLocation>
</comment>
<keyword evidence="11" id="KW-1185">Reference proteome</keyword>
<dbReference type="PANTHER" id="PTHR30193">
    <property type="entry name" value="ABC TRANSPORTER PERMEASE PROTEIN"/>
    <property type="match status" value="1"/>
</dbReference>
<accession>A0A0F5FXG7</accession>
<evidence type="ECO:0000313" key="11">
    <source>
        <dbReference type="Proteomes" id="UP000033632"/>
    </source>
</evidence>
<dbReference type="GO" id="GO:0005886">
    <property type="term" value="C:plasma membrane"/>
    <property type="evidence" value="ECO:0007669"/>
    <property type="project" value="UniProtKB-SubCell"/>
</dbReference>
<sequence length="310" mass="34750">MTETVSTREATMAPPRRRNRMSAQEARTALVFLLPSLLGFIAFMLFPIIASLAISFTNWQLISAPSFVGFANYQRLFTLDPAFYTVLGNTLFFTLEYLVLNIVLSLGLAVWISSLKRGQRWFRVIFFLPTFTPAIAASVVWLLIFTPGGFMDTVFQTLALHVPNLLLDPKLAMQAVIIVTLWANVGYNMVLFNAALDLVPQSYLEAAKIDGASAWDRFWKIRLPLISPTVFFGTVMTAITSLQVFDQIYVVTRGGPGSATATLGFAIYQNGFGNYQMGYASALAWVMFIIIMALTALQFWLQRKWVHYDS</sequence>
<dbReference type="STRING" id="443610.VE25_01210"/>
<dbReference type="AlphaFoldDB" id="A0A0F5FXG7"/>
<dbReference type="SUPFAM" id="SSF161098">
    <property type="entry name" value="MetI-like"/>
    <property type="match status" value="1"/>
</dbReference>
<keyword evidence="6 7" id="KW-0472">Membrane</keyword>
<gene>
    <name evidence="10" type="ORF">VE25_01210</name>
</gene>
<evidence type="ECO:0000259" key="9">
    <source>
        <dbReference type="PROSITE" id="PS50928"/>
    </source>
</evidence>
<keyword evidence="2 7" id="KW-0813">Transport</keyword>
<protein>
    <submittedName>
        <fullName evidence="10">ABC transporter substrate-binding protein</fullName>
    </submittedName>
</protein>
<keyword evidence="4 7" id="KW-0812">Transmembrane</keyword>
<dbReference type="PANTHER" id="PTHR30193:SF37">
    <property type="entry name" value="INNER MEMBRANE ABC TRANSPORTER PERMEASE PROTEIN YCJO"/>
    <property type="match status" value="1"/>
</dbReference>
<feature type="transmembrane region" description="Helical" evidence="7">
    <location>
        <begin position="82"/>
        <end position="112"/>
    </location>
</feature>
<dbReference type="Pfam" id="PF00528">
    <property type="entry name" value="BPD_transp_1"/>
    <property type="match status" value="1"/>
</dbReference>
<evidence type="ECO:0000256" key="3">
    <source>
        <dbReference type="ARBA" id="ARBA00022475"/>
    </source>
</evidence>
<dbReference type="Proteomes" id="UP000033632">
    <property type="component" value="Unassembled WGS sequence"/>
</dbReference>
<dbReference type="GO" id="GO:0055085">
    <property type="term" value="P:transmembrane transport"/>
    <property type="evidence" value="ECO:0007669"/>
    <property type="project" value="InterPro"/>
</dbReference>
<dbReference type="PATRIC" id="fig|443610.3.peg.2702"/>
<organism evidence="10 11">
    <name type="scientific">Devosia geojensis</name>
    <dbReference type="NCBI Taxonomy" id="443610"/>
    <lineage>
        <taxon>Bacteria</taxon>
        <taxon>Pseudomonadati</taxon>
        <taxon>Pseudomonadota</taxon>
        <taxon>Alphaproteobacteria</taxon>
        <taxon>Hyphomicrobiales</taxon>
        <taxon>Devosiaceae</taxon>
        <taxon>Devosia</taxon>
    </lineage>
</organism>
<dbReference type="InterPro" id="IPR051393">
    <property type="entry name" value="ABC_transporter_permease"/>
</dbReference>
<evidence type="ECO:0000256" key="4">
    <source>
        <dbReference type="ARBA" id="ARBA00022692"/>
    </source>
</evidence>
<comment type="caution">
    <text evidence="10">The sequence shown here is derived from an EMBL/GenBank/DDBJ whole genome shotgun (WGS) entry which is preliminary data.</text>
</comment>
<feature type="transmembrane region" description="Helical" evidence="7">
    <location>
        <begin position="124"/>
        <end position="151"/>
    </location>
</feature>
<feature type="transmembrane region" description="Helical" evidence="7">
    <location>
        <begin position="29"/>
        <end position="62"/>
    </location>
</feature>
<dbReference type="CDD" id="cd06261">
    <property type="entry name" value="TM_PBP2"/>
    <property type="match status" value="1"/>
</dbReference>
<feature type="region of interest" description="Disordered" evidence="8">
    <location>
        <begin position="1"/>
        <end position="21"/>
    </location>
</feature>
<dbReference type="InterPro" id="IPR000515">
    <property type="entry name" value="MetI-like"/>
</dbReference>
<evidence type="ECO:0000256" key="5">
    <source>
        <dbReference type="ARBA" id="ARBA00022989"/>
    </source>
</evidence>
<evidence type="ECO:0000256" key="8">
    <source>
        <dbReference type="SAM" id="MobiDB-lite"/>
    </source>
</evidence>
<feature type="transmembrane region" description="Helical" evidence="7">
    <location>
        <begin position="171"/>
        <end position="192"/>
    </location>
</feature>
<keyword evidence="5 7" id="KW-1133">Transmembrane helix</keyword>
<feature type="transmembrane region" description="Helical" evidence="7">
    <location>
        <begin position="225"/>
        <end position="245"/>
    </location>
</feature>
<dbReference type="Gene3D" id="1.10.3720.10">
    <property type="entry name" value="MetI-like"/>
    <property type="match status" value="1"/>
</dbReference>
<dbReference type="Gene3D" id="1.20.58.370">
    <property type="entry name" value="MalF N-terminal region-like"/>
    <property type="match status" value="1"/>
</dbReference>
<name>A0A0F5FXG7_9HYPH</name>
<evidence type="ECO:0000256" key="1">
    <source>
        <dbReference type="ARBA" id="ARBA00004651"/>
    </source>
</evidence>
<reference evidence="10 11" key="1">
    <citation type="submission" date="2015-03" db="EMBL/GenBank/DDBJ databases">
        <authorList>
            <person name="Hassan Y.I."/>
            <person name="Lepp D."/>
            <person name="Li X.-Z."/>
            <person name="Zhou T."/>
        </authorList>
    </citation>
    <scope>NUCLEOTIDE SEQUENCE [LARGE SCALE GENOMIC DNA]</scope>
    <source>
        <strain evidence="10 11">BD-c194</strain>
    </source>
</reference>
<feature type="transmembrane region" description="Helical" evidence="7">
    <location>
        <begin position="282"/>
        <end position="301"/>
    </location>
</feature>
<dbReference type="PROSITE" id="PS50928">
    <property type="entry name" value="ABC_TM1"/>
    <property type="match status" value="1"/>
</dbReference>
<comment type="similarity">
    <text evidence="7">Belongs to the binding-protein-dependent transport system permease family.</text>
</comment>
<dbReference type="InterPro" id="IPR035906">
    <property type="entry name" value="MetI-like_sf"/>
</dbReference>
<evidence type="ECO:0000256" key="7">
    <source>
        <dbReference type="RuleBase" id="RU363032"/>
    </source>
</evidence>
<dbReference type="OrthoDB" id="7939379at2"/>
<dbReference type="SUPFAM" id="SSF160964">
    <property type="entry name" value="MalF N-terminal region-like"/>
    <property type="match status" value="1"/>
</dbReference>